<evidence type="ECO:0000313" key="4">
    <source>
        <dbReference type="Proteomes" id="UP001177023"/>
    </source>
</evidence>
<comment type="caution">
    <text evidence="3">The sequence shown here is derived from an EMBL/GenBank/DDBJ whole genome shotgun (WGS) entry which is preliminary data.</text>
</comment>
<feature type="transmembrane region" description="Helical" evidence="2">
    <location>
        <begin position="132"/>
        <end position="151"/>
    </location>
</feature>
<evidence type="ECO:0000256" key="2">
    <source>
        <dbReference type="SAM" id="Phobius"/>
    </source>
</evidence>
<keyword evidence="2" id="KW-1133">Transmembrane helix</keyword>
<dbReference type="Proteomes" id="UP001177023">
    <property type="component" value="Unassembled WGS sequence"/>
</dbReference>
<gene>
    <name evidence="3" type="ORF">MSPICULIGERA_LOCUS12904</name>
</gene>
<keyword evidence="2" id="KW-0812">Transmembrane</keyword>
<dbReference type="PANTHER" id="PTHR40288">
    <property type="entry name" value="PROTEIN CBG16535-RELATED"/>
    <property type="match status" value="1"/>
</dbReference>
<dbReference type="PANTHER" id="PTHR40288:SF1">
    <property type="entry name" value="EXPERA DOMAIN-CONTAINING PROTEIN"/>
    <property type="match status" value="1"/>
</dbReference>
<evidence type="ECO:0000256" key="1">
    <source>
        <dbReference type="SAM" id="MobiDB-lite"/>
    </source>
</evidence>
<sequence>MRLLWCMQIEEKDSSVFGLKVRNRQLAVFFTLLQLSVACISFFQHIFSIYRYQNVFLCKSDIDYEKADLETRFLAYDMIIFDFGLMRRVLGTDECVANYLDGGYMRFAWCFQHASALSLALMALLCCPRPIWLLWPALMMQSSYSLGMSVLTMATAPKILEALGGAVSINLWIPFLLFIGGFCVNWLFTFVLWHHYWHVEHREERRRKALKECERELVGDEGQDDSDDDDDEDADWIKPEFV</sequence>
<dbReference type="EMBL" id="CATQJA010002631">
    <property type="protein sequence ID" value="CAJ0574572.1"/>
    <property type="molecule type" value="Genomic_DNA"/>
</dbReference>
<keyword evidence="2" id="KW-0472">Membrane</keyword>
<feature type="transmembrane region" description="Helical" evidence="2">
    <location>
        <begin position="171"/>
        <end position="197"/>
    </location>
</feature>
<feature type="non-terminal residue" evidence="3">
    <location>
        <position position="1"/>
    </location>
</feature>
<feature type="compositionally biased region" description="Acidic residues" evidence="1">
    <location>
        <begin position="219"/>
        <end position="234"/>
    </location>
</feature>
<feature type="region of interest" description="Disordered" evidence="1">
    <location>
        <begin position="217"/>
        <end position="242"/>
    </location>
</feature>
<feature type="transmembrane region" description="Helical" evidence="2">
    <location>
        <begin position="26"/>
        <end position="47"/>
    </location>
</feature>
<organism evidence="3 4">
    <name type="scientific">Mesorhabditis spiculigera</name>
    <dbReference type="NCBI Taxonomy" id="96644"/>
    <lineage>
        <taxon>Eukaryota</taxon>
        <taxon>Metazoa</taxon>
        <taxon>Ecdysozoa</taxon>
        <taxon>Nematoda</taxon>
        <taxon>Chromadorea</taxon>
        <taxon>Rhabditida</taxon>
        <taxon>Rhabditina</taxon>
        <taxon>Rhabditomorpha</taxon>
        <taxon>Rhabditoidea</taxon>
        <taxon>Rhabditidae</taxon>
        <taxon>Mesorhabditinae</taxon>
        <taxon>Mesorhabditis</taxon>
    </lineage>
</organism>
<evidence type="ECO:0000313" key="3">
    <source>
        <dbReference type="EMBL" id="CAJ0574572.1"/>
    </source>
</evidence>
<reference evidence="3" key="1">
    <citation type="submission" date="2023-06" db="EMBL/GenBank/DDBJ databases">
        <authorList>
            <person name="Delattre M."/>
        </authorList>
    </citation>
    <scope>NUCLEOTIDE SEQUENCE</scope>
    <source>
        <strain evidence="3">AF72</strain>
    </source>
</reference>
<feature type="transmembrane region" description="Helical" evidence="2">
    <location>
        <begin position="106"/>
        <end position="125"/>
    </location>
</feature>
<dbReference type="AlphaFoldDB" id="A0AA36CSM7"/>
<accession>A0AA36CSM7</accession>
<proteinExistence type="predicted"/>
<name>A0AA36CSM7_9BILA</name>
<protein>
    <submittedName>
        <fullName evidence="3">Uncharacterized protein</fullName>
    </submittedName>
</protein>
<keyword evidence="4" id="KW-1185">Reference proteome</keyword>